<evidence type="ECO:0000313" key="4">
    <source>
        <dbReference type="Proteomes" id="UP000749740"/>
    </source>
</evidence>
<proteinExistence type="predicted"/>
<protein>
    <submittedName>
        <fullName evidence="2">Uncharacterized protein</fullName>
    </submittedName>
</protein>
<dbReference type="EMBL" id="JABDYF010000001">
    <property type="protein sequence ID" value="MBX5088083.1"/>
    <property type="molecule type" value="Genomic_DNA"/>
</dbReference>
<feature type="region of interest" description="Disordered" evidence="1">
    <location>
        <begin position="26"/>
        <end position="58"/>
    </location>
</feature>
<evidence type="ECO:0000256" key="1">
    <source>
        <dbReference type="SAM" id="MobiDB-lite"/>
    </source>
</evidence>
<sequence length="58" mass="6230">MPKIMTVTAVILLVILAGYSGAAWWPQPDQSDDAPQEKAATKKGYPDPFIPPTKGNGF</sequence>
<evidence type="ECO:0000313" key="5">
    <source>
        <dbReference type="Proteomes" id="UP000770629"/>
    </source>
</evidence>
<gene>
    <name evidence="3" type="ORF">HJB60_02670</name>
    <name evidence="2" type="ORF">HJB63_24800</name>
</gene>
<evidence type="ECO:0000313" key="3">
    <source>
        <dbReference type="EMBL" id="MBX5088083.1"/>
    </source>
</evidence>
<accession>A0A9Q3R078</accession>
<keyword evidence="5" id="KW-1185">Reference proteome</keyword>
<reference evidence="2 5" key="1">
    <citation type="submission" date="2020-04" db="EMBL/GenBank/DDBJ databases">
        <title>Global-level population genomics: horizontal gene transfer, symbiosis and evolution in Rhizobia.</title>
        <authorList>
            <person name="Gai Y."/>
        </authorList>
    </citation>
    <scope>NUCLEOTIDE SEQUENCE</scope>
    <source>
        <strain evidence="3 5">BLR33</strain>
        <strain evidence="2">BLR57</strain>
    </source>
</reference>
<dbReference type="AlphaFoldDB" id="A0A9Q3R078"/>
<dbReference type="Proteomes" id="UP000749740">
    <property type="component" value="Unassembled WGS sequence"/>
</dbReference>
<evidence type="ECO:0000313" key="2">
    <source>
        <dbReference type="EMBL" id="MBX5025745.1"/>
    </source>
</evidence>
<dbReference type="Proteomes" id="UP000770629">
    <property type="component" value="Unassembled WGS sequence"/>
</dbReference>
<name>A0A9Q3R078_9HYPH</name>
<dbReference type="RefSeq" id="WP_221108396.1">
    <property type="nucleotide sequence ID" value="NZ_JABDXQ010000012.1"/>
</dbReference>
<dbReference type="EMBL" id="JABDYC010000010">
    <property type="protein sequence ID" value="MBX5025745.1"/>
    <property type="molecule type" value="Genomic_DNA"/>
</dbReference>
<comment type="caution">
    <text evidence="2">The sequence shown here is derived from an EMBL/GenBank/DDBJ whole genome shotgun (WGS) entry which is preliminary data.</text>
</comment>
<organism evidence="2 4">
    <name type="scientific">Rhizobium lentis</name>
    <dbReference type="NCBI Taxonomy" id="1138194"/>
    <lineage>
        <taxon>Bacteria</taxon>
        <taxon>Pseudomonadati</taxon>
        <taxon>Pseudomonadota</taxon>
        <taxon>Alphaproteobacteria</taxon>
        <taxon>Hyphomicrobiales</taxon>
        <taxon>Rhizobiaceae</taxon>
        <taxon>Rhizobium/Agrobacterium group</taxon>
        <taxon>Rhizobium</taxon>
    </lineage>
</organism>